<dbReference type="GO" id="GO:0005886">
    <property type="term" value="C:plasma membrane"/>
    <property type="evidence" value="ECO:0007669"/>
    <property type="project" value="TreeGrafter"/>
</dbReference>
<evidence type="ECO:0000313" key="11">
    <source>
        <dbReference type="Proteomes" id="UP000076420"/>
    </source>
</evidence>
<gene>
    <name evidence="10" type="primary">106062364</name>
</gene>
<dbReference type="InterPro" id="IPR017452">
    <property type="entry name" value="GPCR_Rhodpsn_7TM"/>
</dbReference>
<protein>
    <recommendedName>
        <fullName evidence="9">G-protein coupled receptors family 1 profile domain-containing protein</fullName>
    </recommendedName>
</protein>
<dbReference type="PRINTS" id="PR00237">
    <property type="entry name" value="GPCRRHODOPSN"/>
</dbReference>
<evidence type="ECO:0000256" key="1">
    <source>
        <dbReference type="ARBA" id="ARBA00004141"/>
    </source>
</evidence>
<keyword evidence="4" id="KW-0297">G-protein coupled receptor</keyword>
<keyword evidence="7" id="KW-0807">Transducer</keyword>
<feature type="transmembrane region" description="Helical" evidence="8">
    <location>
        <begin position="372"/>
        <end position="391"/>
    </location>
</feature>
<dbReference type="Gene3D" id="1.20.1070.10">
    <property type="entry name" value="Rhodopsin 7-helix transmembrane proteins"/>
    <property type="match status" value="1"/>
</dbReference>
<dbReference type="VEuPathDB" id="VectorBase:BGLAX_048484"/>
<dbReference type="Proteomes" id="UP000076420">
    <property type="component" value="Unassembled WGS sequence"/>
</dbReference>
<dbReference type="KEGG" id="bgt:106062364"/>
<organism evidence="10 11">
    <name type="scientific">Biomphalaria glabrata</name>
    <name type="common">Bloodfluke planorb</name>
    <name type="synonym">Freshwater snail</name>
    <dbReference type="NCBI Taxonomy" id="6526"/>
    <lineage>
        <taxon>Eukaryota</taxon>
        <taxon>Metazoa</taxon>
        <taxon>Spiralia</taxon>
        <taxon>Lophotrochozoa</taxon>
        <taxon>Mollusca</taxon>
        <taxon>Gastropoda</taxon>
        <taxon>Heterobranchia</taxon>
        <taxon>Euthyneura</taxon>
        <taxon>Panpulmonata</taxon>
        <taxon>Hygrophila</taxon>
        <taxon>Lymnaeoidea</taxon>
        <taxon>Planorbidae</taxon>
        <taxon>Biomphalaria</taxon>
    </lineage>
</organism>
<evidence type="ECO:0000256" key="5">
    <source>
        <dbReference type="ARBA" id="ARBA00023136"/>
    </source>
</evidence>
<keyword evidence="5 8" id="KW-0472">Membrane</keyword>
<evidence type="ECO:0000259" key="9">
    <source>
        <dbReference type="PROSITE" id="PS50262"/>
    </source>
</evidence>
<evidence type="ECO:0000256" key="4">
    <source>
        <dbReference type="ARBA" id="ARBA00023040"/>
    </source>
</evidence>
<dbReference type="InterPro" id="IPR000276">
    <property type="entry name" value="GPCR_Rhodpsn"/>
</dbReference>
<name>A0A2C9M4R2_BIOGL</name>
<keyword evidence="2 8" id="KW-0812">Transmembrane</keyword>
<dbReference type="VEuPathDB" id="VectorBase:BGLB038545"/>
<feature type="transmembrane region" description="Helical" evidence="8">
    <location>
        <begin position="95"/>
        <end position="124"/>
    </location>
</feature>
<dbReference type="Pfam" id="PF00001">
    <property type="entry name" value="7tm_1"/>
    <property type="match status" value="1"/>
</dbReference>
<evidence type="ECO:0000256" key="2">
    <source>
        <dbReference type="ARBA" id="ARBA00022692"/>
    </source>
</evidence>
<dbReference type="EnsemblMetazoa" id="BGLB038545-RA">
    <property type="protein sequence ID" value="BGLB038545-PA"/>
    <property type="gene ID" value="BGLB038545"/>
</dbReference>
<feature type="transmembrane region" description="Helical" evidence="8">
    <location>
        <begin position="136"/>
        <end position="161"/>
    </location>
</feature>
<evidence type="ECO:0000256" key="6">
    <source>
        <dbReference type="ARBA" id="ARBA00023170"/>
    </source>
</evidence>
<evidence type="ECO:0000256" key="8">
    <source>
        <dbReference type="SAM" id="Phobius"/>
    </source>
</evidence>
<evidence type="ECO:0000256" key="3">
    <source>
        <dbReference type="ARBA" id="ARBA00022989"/>
    </source>
</evidence>
<dbReference type="SUPFAM" id="SSF81321">
    <property type="entry name" value="Family A G protein-coupled receptor-like"/>
    <property type="match status" value="1"/>
</dbReference>
<dbReference type="AlphaFoldDB" id="A0A2C9M4R2"/>
<evidence type="ECO:0000256" key="7">
    <source>
        <dbReference type="ARBA" id="ARBA00023224"/>
    </source>
</evidence>
<feature type="domain" description="G-protein coupled receptors family 1 profile" evidence="9">
    <location>
        <begin position="115"/>
        <end position="390"/>
    </location>
</feature>
<comment type="subcellular location">
    <subcellularLocation>
        <location evidence="1">Membrane</location>
        <topology evidence="1">Multi-pass membrane protein</topology>
    </subcellularLocation>
</comment>
<feature type="transmembrane region" description="Helical" evidence="8">
    <location>
        <begin position="219"/>
        <end position="239"/>
    </location>
</feature>
<sequence length="422" mass="47396">MENFTHPYTSLLLDFIFTFPRSEYLQFNSTESSRRFTSTVFGRNGSENSLTSLNGNRTRVFRDRVSEMIVNISTPMSTSQDVTTQQIIGDDVRDVIIIVNMAVLCQIVSVAGVIVNVFNVCVFVKQGFRDALNVTLASLALADLGIVVFAVWLCVCYNPLFSNLDLPFKPMEFVYLTAGLPRLSCARVSSWILAIASLERCLCITMPLTFRSIITPRRSFAFAVLVYAVMAASVLPVYYTSRLVWSFDSARNTTMVSLVFTNDRFAVDNVAFMVGVFLSVASFAIVAVCTTILIWSLRKKTKWREQAIAKVGSDSKFPLVSSRNKRVGKMVSVISIFFIVCYTPNTVNQLVMSLVQDFAKNGSQVNANQVSWSFGFLLESVYSTVTIIIYYKMSSRFRDTVISMFQRNRGSDHVNSSIFLFK</sequence>
<accession>A0A2C9M4R2</accession>
<dbReference type="PANTHER" id="PTHR24243">
    <property type="entry name" value="G-PROTEIN COUPLED RECEPTOR"/>
    <property type="match status" value="1"/>
</dbReference>
<dbReference type="OrthoDB" id="6073803at2759"/>
<feature type="transmembrane region" description="Helical" evidence="8">
    <location>
        <begin position="331"/>
        <end position="352"/>
    </location>
</feature>
<keyword evidence="6" id="KW-0675">Receptor</keyword>
<evidence type="ECO:0000313" key="10">
    <source>
        <dbReference type="EnsemblMetazoa" id="BGLB038545-PA"/>
    </source>
</evidence>
<proteinExistence type="predicted"/>
<dbReference type="RefSeq" id="XP_013076081.2">
    <property type="nucleotide sequence ID" value="XM_013220627.2"/>
</dbReference>
<keyword evidence="3 8" id="KW-1133">Transmembrane helix</keyword>
<reference evidence="10" key="1">
    <citation type="submission" date="2020-05" db="UniProtKB">
        <authorList>
            <consortium name="EnsemblMetazoa"/>
        </authorList>
    </citation>
    <scope>IDENTIFICATION</scope>
    <source>
        <strain evidence="10">BB02</strain>
    </source>
</reference>
<dbReference type="PANTHER" id="PTHR24243:SF233">
    <property type="entry name" value="THYROTROPIN-RELEASING HORMONE RECEPTOR"/>
    <property type="match status" value="1"/>
</dbReference>
<dbReference type="PROSITE" id="PS50262">
    <property type="entry name" value="G_PROTEIN_RECEP_F1_2"/>
    <property type="match status" value="1"/>
</dbReference>
<dbReference type="GO" id="GO:0004930">
    <property type="term" value="F:G protein-coupled receptor activity"/>
    <property type="evidence" value="ECO:0007669"/>
    <property type="project" value="UniProtKB-KW"/>
</dbReference>
<feature type="transmembrane region" description="Helical" evidence="8">
    <location>
        <begin position="270"/>
        <end position="295"/>
    </location>
</feature>